<evidence type="ECO:0000313" key="1">
    <source>
        <dbReference type="EMBL" id="NFV26541.1"/>
    </source>
</evidence>
<gene>
    <name evidence="1" type="ORF">FDG31_10235</name>
</gene>
<reference evidence="1 2" key="1">
    <citation type="submission" date="2019-04" db="EMBL/GenBank/DDBJ databases">
        <title>Genome sequencing of Clostridium botulinum Groups I-IV and Clostridium butyricum.</title>
        <authorList>
            <person name="Brunt J."/>
            <person name="Van Vliet A.H.M."/>
            <person name="Stringer S.C."/>
            <person name="Carter A.T."/>
            <person name="Peck M.W."/>
        </authorList>
    </citation>
    <scope>NUCLEOTIDE SEQUENCE [LARGE SCALE GENOMIC DNA]</scope>
    <source>
        <strain evidence="1 2">BL81</strain>
    </source>
</reference>
<accession>A0A6B4JP62</accession>
<comment type="caution">
    <text evidence="1">The sequence shown here is derived from an EMBL/GenBank/DDBJ whole genome shotgun (WGS) entry which is preliminary data.</text>
</comment>
<dbReference type="Proteomes" id="UP000486903">
    <property type="component" value="Unassembled WGS sequence"/>
</dbReference>
<proteinExistence type="predicted"/>
<organism evidence="1 2">
    <name type="scientific">Clostridium botulinum</name>
    <dbReference type="NCBI Taxonomy" id="1491"/>
    <lineage>
        <taxon>Bacteria</taxon>
        <taxon>Bacillati</taxon>
        <taxon>Bacillota</taxon>
        <taxon>Clostridia</taxon>
        <taxon>Eubacteriales</taxon>
        <taxon>Clostridiaceae</taxon>
        <taxon>Clostridium</taxon>
    </lineage>
</organism>
<evidence type="ECO:0000313" key="2">
    <source>
        <dbReference type="Proteomes" id="UP000486903"/>
    </source>
</evidence>
<name>A0A6B4JP62_CLOBO</name>
<dbReference type="EMBL" id="SXFB01000006">
    <property type="protein sequence ID" value="NFV26541.1"/>
    <property type="molecule type" value="Genomic_DNA"/>
</dbReference>
<protein>
    <submittedName>
        <fullName evidence="1">Uncharacterized protein</fullName>
    </submittedName>
</protein>
<sequence length="70" mass="7943">MVAKRNENTGTVEEKQYKGTARQCIKYAGQFLNIGDKFDIAEKDVEELKQYADIEEIEEAEVQGEGQEGE</sequence>
<dbReference type="AlphaFoldDB" id="A0A6B4JP62"/>